<dbReference type="OrthoDB" id="40902at2759"/>
<dbReference type="PROSITE" id="PS00107">
    <property type="entry name" value="PROTEIN_KINASE_ATP"/>
    <property type="match status" value="1"/>
</dbReference>
<feature type="domain" description="PH" evidence="11">
    <location>
        <begin position="32"/>
        <end position="122"/>
    </location>
</feature>
<evidence type="ECO:0000256" key="5">
    <source>
        <dbReference type="ARBA" id="ARBA00022840"/>
    </source>
</evidence>
<evidence type="ECO:0000256" key="9">
    <source>
        <dbReference type="PROSITE-ProRule" id="PRU10141"/>
    </source>
</evidence>
<evidence type="ECO:0000256" key="8">
    <source>
        <dbReference type="PIRSR" id="PIRSR630616-3"/>
    </source>
</evidence>
<dbReference type="Pfam" id="PF00069">
    <property type="entry name" value="Pkinase"/>
    <property type="match status" value="1"/>
</dbReference>
<evidence type="ECO:0000256" key="3">
    <source>
        <dbReference type="ARBA" id="ARBA00022741"/>
    </source>
</evidence>
<feature type="active site" description="Proton acceptor" evidence="6">
    <location>
        <position position="252"/>
    </location>
</feature>
<dbReference type="InterPro" id="IPR030616">
    <property type="entry name" value="Aur-like"/>
</dbReference>
<protein>
    <submittedName>
        <fullName evidence="13">Serine/threonine-protein kinase DCLK3</fullName>
    </submittedName>
</protein>
<dbReference type="InterPro" id="IPR001849">
    <property type="entry name" value="PH_domain"/>
</dbReference>
<accession>A0A2V3IRM4</accession>
<dbReference type="InterPro" id="IPR017441">
    <property type="entry name" value="Protein_kinase_ATP_BS"/>
</dbReference>
<keyword evidence="14" id="KW-1185">Reference proteome</keyword>
<dbReference type="SUPFAM" id="SSF50729">
    <property type="entry name" value="PH domain-like"/>
    <property type="match status" value="1"/>
</dbReference>
<keyword evidence="5 7" id="KW-0067">ATP-binding</keyword>
<dbReference type="FunFam" id="3.30.200.20:FF:000042">
    <property type="entry name" value="Aurora kinase A"/>
    <property type="match status" value="1"/>
</dbReference>
<gene>
    <name evidence="13" type="ORF">BWQ96_05442</name>
</gene>
<feature type="region of interest" description="Disordered" evidence="10">
    <location>
        <begin position="640"/>
        <end position="676"/>
    </location>
</feature>
<feature type="compositionally biased region" description="Polar residues" evidence="10">
    <location>
        <begin position="640"/>
        <end position="672"/>
    </location>
</feature>
<comment type="caution">
    <text evidence="13">The sequence shown here is derived from an EMBL/GenBank/DDBJ whole genome shotgun (WGS) entry which is preliminary data.</text>
</comment>
<feature type="region of interest" description="Disordered" evidence="10">
    <location>
        <begin position="722"/>
        <end position="747"/>
    </location>
</feature>
<feature type="cross-link" description="Glycyl lysine isopeptide (Lys-Gly) (interchain with G-Cter in SUMO2)" evidence="8">
    <location>
        <position position="254"/>
    </location>
</feature>
<dbReference type="InterPro" id="IPR000719">
    <property type="entry name" value="Prot_kinase_dom"/>
</dbReference>
<dbReference type="GO" id="GO:0005524">
    <property type="term" value="F:ATP binding"/>
    <property type="evidence" value="ECO:0007669"/>
    <property type="project" value="UniProtKB-UniRule"/>
</dbReference>
<dbReference type="Gene3D" id="1.10.510.10">
    <property type="entry name" value="Transferase(Phosphotransferase) domain 1"/>
    <property type="match status" value="1"/>
</dbReference>
<evidence type="ECO:0000256" key="2">
    <source>
        <dbReference type="ARBA" id="ARBA00022679"/>
    </source>
</evidence>
<keyword evidence="2" id="KW-0808">Transferase</keyword>
<feature type="domain" description="Protein kinase" evidence="12">
    <location>
        <begin position="131"/>
        <end position="389"/>
    </location>
</feature>
<feature type="compositionally biased region" description="Polar residues" evidence="10">
    <location>
        <begin position="467"/>
        <end position="477"/>
    </location>
</feature>
<evidence type="ECO:0000256" key="6">
    <source>
        <dbReference type="PIRSR" id="PIRSR630616-1"/>
    </source>
</evidence>
<dbReference type="STRING" id="448386.A0A2V3IRM4"/>
<dbReference type="PROSITE" id="PS50003">
    <property type="entry name" value="PH_DOMAIN"/>
    <property type="match status" value="1"/>
</dbReference>
<sequence>MPPRVKSDPDAKLLLAHHADATSPLRYTAVNPLQVEGWLAKEGRSLRTRRNRYFTLNGSVLASHRVKTGPPSWHVSLTDALVEPGAQPREIRISLPTRALSFIAPTHHAFQTWIVSLRRASLPSTRVDDYYRIGRLLGEGMNGQVRLAHDKMTDEPVAIKMVPRLGRENETHFLAREVQIILSLSHPNIVRTIDVFVRTRRIHFVMEYLSGGELFDFIAQNTHFTETHAAAVMTDLLNALHYLHSRNIVHRDVKLENLLCANSTWPLNVKLADFGFANYLNASNHPTLRSFVGTPYYIAPEMLRGDPHGCPVDVWAGGVVMYILLSGKFPFGGNNESEYYQRVLSKQAYFPSEEWGNVSEDAKNLVRGMLCKDPRKRLTVEQCLRHPWLARAQPVLDSPQRPTMAPERLLTAEPILQTATVLRHNRTKRGKWRNLGMLNRSLSGSPEALLLDNLSSSEHGRVKAMGSESSATRSARSPGNDGPGKSATGPDGELVHRRPSLIRRIISSQKISLDRYDGPVSAVHPVLQDKLDEASANPRKTMSLFSKDGPLRRSFHRVADRPTEDAINFVNSQSQRLPPKIARERQRQQKQAEAAKRASRTRFFGSCRFPAPDHSAEQGYHSSPRLQSHLLQPLQAFITPSSSEHRPTTTYSKLSGVNSRLSTAPTEDTSVASDPPLENIRRNEELQVVHEDDDEVIQCASADLGLPAAQLTEVRLMNMDIASSTPSPREDHLHGPYSRGRAIPLRL</sequence>
<evidence type="ECO:0000313" key="14">
    <source>
        <dbReference type="Proteomes" id="UP000247409"/>
    </source>
</evidence>
<dbReference type="GO" id="GO:0004674">
    <property type="term" value="F:protein serine/threonine kinase activity"/>
    <property type="evidence" value="ECO:0007669"/>
    <property type="project" value="UniProtKB-KW"/>
</dbReference>
<evidence type="ECO:0000256" key="10">
    <source>
        <dbReference type="SAM" id="MobiDB-lite"/>
    </source>
</evidence>
<dbReference type="InterPro" id="IPR011993">
    <property type="entry name" value="PH-like_dom_sf"/>
</dbReference>
<dbReference type="CDD" id="cd05117">
    <property type="entry name" value="STKc_CAMK"/>
    <property type="match status" value="1"/>
</dbReference>
<feature type="region of interest" description="Disordered" evidence="10">
    <location>
        <begin position="453"/>
        <end position="496"/>
    </location>
</feature>
<dbReference type="SMART" id="SM00233">
    <property type="entry name" value="PH"/>
    <property type="match status" value="1"/>
</dbReference>
<dbReference type="SUPFAM" id="SSF56112">
    <property type="entry name" value="Protein kinase-like (PK-like)"/>
    <property type="match status" value="1"/>
</dbReference>
<name>A0A2V3IRM4_9FLOR</name>
<keyword evidence="4 13" id="KW-0418">Kinase</keyword>
<evidence type="ECO:0000259" key="11">
    <source>
        <dbReference type="PROSITE" id="PS50003"/>
    </source>
</evidence>
<dbReference type="SMART" id="SM00220">
    <property type="entry name" value="S_TKc"/>
    <property type="match status" value="1"/>
</dbReference>
<dbReference type="EMBL" id="NBIV01000081">
    <property type="protein sequence ID" value="PXF44772.1"/>
    <property type="molecule type" value="Genomic_DNA"/>
</dbReference>
<dbReference type="AlphaFoldDB" id="A0A2V3IRM4"/>
<proteinExistence type="predicted"/>
<dbReference type="PROSITE" id="PS50011">
    <property type="entry name" value="PROTEIN_KINASE_DOM"/>
    <property type="match status" value="1"/>
</dbReference>
<evidence type="ECO:0000313" key="13">
    <source>
        <dbReference type="EMBL" id="PXF44772.1"/>
    </source>
</evidence>
<evidence type="ECO:0000256" key="1">
    <source>
        <dbReference type="ARBA" id="ARBA00022527"/>
    </source>
</evidence>
<evidence type="ECO:0000256" key="7">
    <source>
        <dbReference type="PIRSR" id="PIRSR630616-2"/>
    </source>
</evidence>
<reference evidence="13 14" key="1">
    <citation type="journal article" date="2018" name="Mol. Biol. Evol.">
        <title>Analysis of the draft genome of the red seaweed Gracilariopsis chorda provides insights into genome size evolution in Rhodophyta.</title>
        <authorList>
            <person name="Lee J."/>
            <person name="Yang E.C."/>
            <person name="Graf L."/>
            <person name="Yang J.H."/>
            <person name="Qiu H."/>
            <person name="Zel Zion U."/>
            <person name="Chan C.X."/>
            <person name="Stephens T.G."/>
            <person name="Weber A.P.M."/>
            <person name="Boo G.H."/>
            <person name="Boo S.M."/>
            <person name="Kim K.M."/>
            <person name="Shin Y."/>
            <person name="Jung M."/>
            <person name="Lee S.J."/>
            <person name="Yim H.S."/>
            <person name="Lee J.H."/>
            <person name="Bhattacharya D."/>
            <person name="Yoon H.S."/>
        </authorList>
    </citation>
    <scope>NUCLEOTIDE SEQUENCE [LARGE SCALE GENOMIC DNA]</scope>
    <source>
        <strain evidence="13 14">SKKU-2015</strain>
        <tissue evidence="13">Whole body</tissue>
    </source>
</reference>
<evidence type="ECO:0000256" key="4">
    <source>
        <dbReference type="ARBA" id="ARBA00022777"/>
    </source>
</evidence>
<dbReference type="Proteomes" id="UP000247409">
    <property type="component" value="Unassembled WGS sequence"/>
</dbReference>
<dbReference type="InterPro" id="IPR011009">
    <property type="entry name" value="Kinase-like_dom_sf"/>
</dbReference>
<dbReference type="PANTHER" id="PTHR24350">
    <property type="entry name" value="SERINE/THREONINE-PROTEIN KINASE IAL-RELATED"/>
    <property type="match status" value="1"/>
</dbReference>
<feature type="binding site" evidence="7 9">
    <location>
        <position position="160"/>
    </location>
    <ligand>
        <name>ATP</name>
        <dbReference type="ChEBI" id="CHEBI:30616"/>
    </ligand>
</feature>
<evidence type="ECO:0000259" key="12">
    <source>
        <dbReference type="PROSITE" id="PS50011"/>
    </source>
</evidence>
<organism evidence="13 14">
    <name type="scientific">Gracilariopsis chorda</name>
    <dbReference type="NCBI Taxonomy" id="448386"/>
    <lineage>
        <taxon>Eukaryota</taxon>
        <taxon>Rhodophyta</taxon>
        <taxon>Florideophyceae</taxon>
        <taxon>Rhodymeniophycidae</taxon>
        <taxon>Gracilariales</taxon>
        <taxon>Gracilariaceae</taxon>
        <taxon>Gracilariopsis</taxon>
    </lineage>
</organism>
<feature type="binding site" evidence="7">
    <location>
        <position position="273"/>
    </location>
    <ligand>
        <name>ATP</name>
        <dbReference type="ChEBI" id="CHEBI:30616"/>
    </ligand>
</feature>
<keyword evidence="1" id="KW-0723">Serine/threonine-protein kinase</keyword>
<dbReference type="FunFam" id="1.10.510.10:FF:000571">
    <property type="entry name" value="Maternal embryonic leucine zipper kinase"/>
    <property type="match status" value="1"/>
</dbReference>
<feature type="binding site" evidence="7">
    <location>
        <begin position="256"/>
        <end position="257"/>
    </location>
    <ligand>
        <name>ATP</name>
        <dbReference type="ChEBI" id="CHEBI:30616"/>
    </ligand>
</feature>
<dbReference type="PROSITE" id="PS00108">
    <property type="entry name" value="PROTEIN_KINASE_ST"/>
    <property type="match status" value="1"/>
</dbReference>
<keyword evidence="3 7" id="KW-0547">Nucleotide-binding</keyword>
<dbReference type="InterPro" id="IPR008271">
    <property type="entry name" value="Ser/Thr_kinase_AS"/>
</dbReference>
<dbReference type="Gene3D" id="2.30.29.30">
    <property type="entry name" value="Pleckstrin-homology domain (PH domain)/Phosphotyrosine-binding domain (PTB)"/>
    <property type="match status" value="1"/>
</dbReference>